<name>A0A0F9P820_9ZZZZ</name>
<accession>A0A0F9P820</accession>
<reference evidence="1" key="1">
    <citation type="journal article" date="2015" name="Nature">
        <title>Complex archaea that bridge the gap between prokaryotes and eukaryotes.</title>
        <authorList>
            <person name="Spang A."/>
            <person name="Saw J.H."/>
            <person name="Jorgensen S.L."/>
            <person name="Zaremba-Niedzwiedzka K."/>
            <person name="Martijn J."/>
            <person name="Lind A.E."/>
            <person name="van Eijk R."/>
            <person name="Schleper C."/>
            <person name="Guy L."/>
            <person name="Ettema T.J."/>
        </authorList>
    </citation>
    <scope>NUCLEOTIDE SEQUENCE</scope>
</reference>
<gene>
    <name evidence="1" type="ORF">LCGC14_0858470</name>
</gene>
<organism evidence="1">
    <name type="scientific">marine sediment metagenome</name>
    <dbReference type="NCBI Taxonomy" id="412755"/>
    <lineage>
        <taxon>unclassified sequences</taxon>
        <taxon>metagenomes</taxon>
        <taxon>ecological metagenomes</taxon>
    </lineage>
</organism>
<proteinExistence type="predicted"/>
<dbReference type="AlphaFoldDB" id="A0A0F9P820"/>
<dbReference type="EMBL" id="LAZR01002595">
    <property type="protein sequence ID" value="KKN28035.1"/>
    <property type="molecule type" value="Genomic_DNA"/>
</dbReference>
<comment type="caution">
    <text evidence="1">The sequence shown here is derived from an EMBL/GenBank/DDBJ whole genome shotgun (WGS) entry which is preliminary data.</text>
</comment>
<sequence length="130" mass="15654">MATQKRRRRRSTEYQTLEGWTSGNPVEIEPRNQELHNQSRVHFCSTRRRRACSRKKECDLFRPCCTHDRDVMVYGRHGSRYRHYGVVLEDQSSAFRIEVRKREAAVIHTKLERPWRRCRKIRITVVNLDG</sequence>
<protein>
    <submittedName>
        <fullName evidence="1">Uncharacterized protein</fullName>
    </submittedName>
</protein>
<evidence type="ECO:0000313" key="1">
    <source>
        <dbReference type="EMBL" id="KKN28035.1"/>
    </source>
</evidence>